<keyword evidence="4 10" id="KW-0732">Signal</keyword>
<keyword evidence="6" id="KW-0675">Receptor</keyword>
<protein>
    <recommendedName>
        <fullName evidence="11">GPR158/179 extracellular domain-containing protein</fullName>
    </recommendedName>
</protein>
<feature type="compositionally biased region" description="Basic residues" evidence="9">
    <location>
        <begin position="491"/>
        <end position="501"/>
    </location>
</feature>
<evidence type="ECO:0000256" key="2">
    <source>
        <dbReference type="ARBA" id="ARBA00007242"/>
    </source>
</evidence>
<evidence type="ECO:0000256" key="3">
    <source>
        <dbReference type="ARBA" id="ARBA00022475"/>
    </source>
</evidence>
<keyword evidence="7" id="KW-0325">Glycoprotein</keyword>
<feature type="region of interest" description="Disordered" evidence="9">
    <location>
        <begin position="446"/>
        <end position="466"/>
    </location>
</feature>
<evidence type="ECO:0000256" key="6">
    <source>
        <dbReference type="ARBA" id="ARBA00023170"/>
    </source>
</evidence>
<proteinExistence type="inferred from homology"/>
<evidence type="ECO:0000313" key="12">
    <source>
        <dbReference type="EMBL" id="CAH1798682.1"/>
    </source>
</evidence>
<dbReference type="OrthoDB" id="9970547at2759"/>
<dbReference type="Proteomes" id="UP000749559">
    <property type="component" value="Unassembled WGS sequence"/>
</dbReference>
<evidence type="ECO:0000256" key="10">
    <source>
        <dbReference type="SAM" id="SignalP"/>
    </source>
</evidence>
<dbReference type="AlphaFoldDB" id="A0A8J1XK70"/>
<evidence type="ECO:0000256" key="5">
    <source>
        <dbReference type="ARBA" id="ARBA00023040"/>
    </source>
</evidence>
<evidence type="ECO:0000256" key="9">
    <source>
        <dbReference type="SAM" id="MobiDB-lite"/>
    </source>
</evidence>
<comment type="caution">
    <text evidence="12">The sequence shown here is derived from an EMBL/GenBank/DDBJ whole genome shotgun (WGS) entry which is preliminary data.</text>
</comment>
<dbReference type="GO" id="GO:0004930">
    <property type="term" value="F:G protein-coupled receptor activity"/>
    <property type="evidence" value="ECO:0007669"/>
    <property type="project" value="UniProtKB-KW"/>
</dbReference>
<dbReference type="GO" id="GO:0005886">
    <property type="term" value="C:plasma membrane"/>
    <property type="evidence" value="ECO:0007669"/>
    <property type="project" value="UniProtKB-SubCell"/>
</dbReference>
<evidence type="ECO:0000256" key="4">
    <source>
        <dbReference type="ARBA" id="ARBA00022729"/>
    </source>
</evidence>
<feature type="domain" description="GPR158/179 extracellular" evidence="11">
    <location>
        <begin position="278"/>
        <end position="380"/>
    </location>
</feature>
<keyword evidence="13" id="KW-1185">Reference proteome</keyword>
<dbReference type="EMBL" id="CAIIXF020000011">
    <property type="protein sequence ID" value="CAH1798682.1"/>
    <property type="molecule type" value="Genomic_DNA"/>
</dbReference>
<feature type="chain" id="PRO_5043534758" description="GPR158/179 extracellular domain-containing protein" evidence="10">
    <location>
        <begin position="22"/>
        <end position="898"/>
    </location>
</feature>
<reference evidence="12" key="1">
    <citation type="submission" date="2022-03" db="EMBL/GenBank/DDBJ databases">
        <authorList>
            <person name="Martin C."/>
        </authorList>
    </citation>
    <scope>NUCLEOTIDE SEQUENCE</scope>
</reference>
<keyword evidence="8" id="KW-0807">Transducer</keyword>
<dbReference type="InterPro" id="IPR054714">
    <property type="entry name" value="GPR158_179_extracellular"/>
</dbReference>
<comment type="similarity">
    <text evidence="2">Belongs to the G-protein coupled receptor 3 family.</text>
</comment>
<dbReference type="PANTHER" id="PTHR32546:SF25">
    <property type="entry name" value="MIP05539P"/>
    <property type="match status" value="1"/>
</dbReference>
<evidence type="ECO:0000259" key="11">
    <source>
        <dbReference type="Pfam" id="PF22572"/>
    </source>
</evidence>
<accession>A0A8J1XK70</accession>
<sequence>MRSVAAVVFAVALVALAGLEAQRSNGKFDWMSYDNFDQIIDRMDSVTPENCNSKPSAELRLHPDTVSQLPLTNRLLSTIIYPNRTSLLHLHNMALNRAFFHSYVNQILNNSQVDHKMQPGLMYFYFSTEADIAANPWGINGSAVMFDNNCSYANWYTNLEFNNTLPLFGPRAWRFDDYNDPTNWLREPTNETLNIDDYGAGPEHNYSNPSYKINQWYDYWMPDYDPSRDSVMKHTYTVGIKFSNETGRFVNDEFEGRSFFGPPQPSQNSPEEDLPVRFTAPYYDCGRSNKWIMSATAPVLDYLPRYLEWMHLRRQRFVAATVLDIDFLTLDFNPCPTAQGNPAPNYFANTARCKPSTICEPLMGYGFQRGGYICMCRPGYRYPRWQNGPYLGVDIERATEEEYQYGFECEKVDWRVVIPIIDGSDNMPTTVATKYAVNKRDISQLSAGGSVDEPHNAPVVSRRKRSVSRWHGSDKAALLSALGLKESNLKKAKLSPRKRMAPKVSTKVEEPPKRVWAPRHQRDTSSFRVKRSFDQEARSRIERIIDHMNTINKDNCKIKTNTELNLPGDLAFGAKEQLQNQARTALRMAHFLSNFLENVDFYEEYGNLRGDRPLNFELLFGEAIANVMGDYKIFGSGVFFDTDKFKNMDGTTRQYFGPYSWRGSGTRTMAIDYAGHDETYIEDAWFVDVKERWQSNVYGLKKWTTKAMLRSNLFGTSLRRFEHYPMYYRAPSMEDGLWSAPYFDCDGYIDDWVITYSVPFFGMNTLGTNIEFKGVVIVDVKLEELDVNQCPGEFHVPNAFKSTARCDYESTYCVPLPGKRFTRGGYKCECLQGFEYPFNDRAWYYDGQTMEEEYDKMMRGERHRFNTLKCREAGAPRVSSGSVLLISVIASIMAFFGR</sequence>
<organism evidence="12 13">
    <name type="scientific">Owenia fusiformis</name>
    <name type="common">Polychaete worm</name>
    <dbReference type="NCBI Taxonomy" id="6347"/>
    <lineage>
        <taxon>Eukaryota</taxon>
        <taxon>Metazoa</taxon>
        <taxon>Spiralia</taxon>
        <taxon>Lophotrochozoa</taxon>
        <taxon>Annelida</taxon>
        <taxon>Polychaeta</taxon>
        <taxon>Sedentaria</taxon>
        <taxon>Canalipalpata</taxon>
        <taxon>Sabellida</taxon>
        <taxon>Oweniida</taxon>
        <taxon>Oweniidae</taxon>
        <taxon>Owenia</taxon>
    </lineage>
</organism>
<gene>
    <name evidence="12" type="ORF">OFUS_LOCUS22793</name>
</gene>
<dbReference type="PANTHER" id="PTHR32546">
    <property type="entry name" value="G-PROTEIN COUPLED RECEPTOR 158-RELATED"/>
    <property type="match status" value="1"/>
</dbReference>
<comment type="subcellular location">
    <subcellularLocation>
        <location evidence="1">Cell membrane</location>
        <topology evidence="1">Multi-pass membrane protein</topology>
    </subcellularLocation>
</comment>
<feature type="domain" description="GPR158/179 extracellular" evidence="11">
    <location>
        <begin position="738"/>
        <end position="834"/>
    </location>
</feature>
<evidence type="ECO:0000256" key="1">
    <source>
        <dbReference type="ARBA" id="ARBA00004651"/>
    </source>
</evidence>
<dbReference type="Gene3D" id="3.30.450.20">
    <property type="entry name" value="PAS domain"/>
    <property type="match status" value="1"/>
</dbReference>
<keyword evidence="3" id="KW-1003">Cell membrane</keyword>
<keyword evidence="3" id="KW-0472">Membrane</keyword>
<evidence type="ECO:0000313" key="13">
    <source>
        <dbReference type="Proteomes" id="UP000749559"/>
    </source>
</evidence>
<feature type="signal peptide" evidence="10">
    <location>
        <begin position="1"/>
        <end position="21"/>
    </location>
</feature>
<dbReference type="Pfam" id="PF22572">
    <property type="entry name" value="GPR158_179_EC"/>
    <property type="match status" value="2"/>
</dbReference>
<keyword evidence="5" id="KW-0297">G-protein coupled receptor</keyword>
<evidence type="ECO:0000256" key="7">
    <source>
        <dbReference type="ARBA" id="ARBA00023180"/>
    </source>
</evidence>
<dbReference type="InterPro" id="IPR043458">
    <property type="entry name" value="GPR158/179"/>
</dbReference>
<evidence type="ECO:0000256" key="8">
    <source>
        <dbReference type="ARBA" id="ARBA00023224"/>
    </source>
</evidence>
<name>A0A8J1XK70_OWEFU</name>
<feature type="region of interest" description="Disordered" evidence="9">
    <location>
        <begin position="491"/>
        <end position="521"/>
    </location>
</feature>